<dbReference type="Pfam" id="PF04026">
    <property type="entry name" value="SpoVG"/>
    <property type="match status" value="1"/>
</dbReference>
<evidence type="ECO:0000256" key="1">
    <source>
        <dbReference type="ARBA" id="ARBA00022618"/>
    </source>
</evidence>
<comment type="caution">
    <text evidence="4">The sequence shown here is derived from an EMBL/GenBank/DDBJ whole genome shotgun (WGS) entry which is preliminary data.</text>
</comment>
<dbReference type="Gene3D" id="3.30.1120.40">
    <property type="entry name" value="Stage V sporulation protein G"/>
    <property type="match status" value="1"/>
</dbReference>
<keyword evidence="1" id="KW-0132">Cell division</keyword>
<dbReference type="PANTHER" id="PTHR38429:SF1">
    <property type="entry name" value="SEPTATION PROTEIN SPOVG-RELATED"/>
    <property type="match status" value="1"/>
</dbReference>
<evidence type="ECO:0000256" key="3">
    <source>
        <dbReference type="ARBA" id="ARBA00023306"/>
    </source>
</evidence>
<sequence>MKITQVRIYPFDTGRIGGRVRAVAEIVIDDILLIRDIKVIESKHGGLFINFPKKKSSSNRFFEIVEPLSKEFAEEVRRAVVDKYKELISINVEENFD</sequence>
<reference evidence="4" key="1">
    <citation type="journal article" date="2020" name="mSystems">
        <title>Genome- and Community-Level Interaction Insights into Carbon Utilization and Element Cycling Functions of Hydrothermarchaeota in Hydrothermal Sediment.</title>
        <authorList>
            <person name="Zhou Z."/>
            <person name="Liu Y."/>
            <person name="Xu W."/>
            <person name="Pan J."/>
            <person name="Luo Z.H."/>
            <person name="Li M."/>
        </authorList>
    </citation>
    <scope>NUCLEOTIDE SEQUENCE [LARGE SCALE GENOMIC DNA]</scope>
    <source>
        <strain evidence="4">SpSt-1257</strain>
    </source>
</reference>
<dbReference type="EMBL" id="DSFC01000164">
    <property type="protein sequence ID" value="HEV09334.1"/>
    <property type="molecule type" value="Genomic_DNA"/>
</dbReference>
<evidence type="ECO:0000256" key="2">
    <source>
        <dbReference type="ARBA" id="ARBA00023210"/>
    </source>
</evidence>
<dbReference type="PANTHER" id="PTHR38429">
    <property type="entry name" value="SEPTATION PROTEIN SPOVG-RELATED"/>
    <property type="match status" value="1"/>
</dbReference>
<dbReference type="InterPro" id="IPR007170">
    <property type="entry name" value="SpoVG"/>
</dbReference>
<dbReference type="GO" id="GO:0000917">
    <property type="term" value="P:division septum assembly"/>
    <property type="evidence" value="ECO:0007669"/>
    <property type="project" value="UniProtKB-KW"/>
</dbReference>
<dbReference type="Proteomes" id="UP000885621">
    <property type="component" value="Unassembled WGS sequence"/>
</dbReference>
<dbReference type="SUPFAM" id="SSF160537">
    <property type="entry name" value="SpoVG-like"/>
    <property type="match status" value="1"/>
</dbReference>
<name>A0A832DQP3_9AQUI</name>
<proteinExistence type="predicted"/>
<organism evidence="4">
    <name type="scientific">Sulfurihydrogenibium azorense</name>
    <dbReference type="NCBI Taxonomy" id="309806"/>
    <lineage>
        <taxon>Bacteria</taxon>
        <taxon>Pseudomonadati</taxon>
        <taxon>Aquificota</taxon>
        <taxon>Aquificia</taxon>
        <taxon>Aquificales</taxon>
        <taxon>Hydrogenothermaceae</taxon>
        <taxon>Sulfurihydrogenibium</taxon>
    </lineage>
</organism>
<accession>A0A832DQP3</accession>
<evidence type="ECO:0000313" key="4">
    <source>
        <dbReference type="EMBL" id="HEV09334.1"/>
    </source>
</evidence>
<keyword evidence="3" id="KW-0131">Cell cycle</keyword>
<dbReference type="AlphaFoldDB" id="A0A832DQP3"/>
<gene>
    <name evidence="4" type="ORF">ENO34_02915</name>
</gene>
<keyword evidence="2" id="KW-0717">Septation</keyword>
<dbReference type="InterPro" id="IPR036751">
    <property type="entry name" value="SpoVG_sf"/>
</dbReference>
<protein>
    <submittedName>
        <fullName evidence="4">Stage V sporulation protein G</fullName>
    </submittedName>
</protein>
<dbReference type="GO" id="GO:0030435">
    <property type="term" value="P:sporulation resulting in formation of a cellular spore"/>
    <property type="evidence" value="ECO:0007669"/>
    <property type="project" value="InterPro"/>
</dbReference>